<reference evidence="2 3" key="1">
    <citation type="journal article" date="2018" name="Genome Biol. Evol.">
        <title>Multiple Roots of Fruiting Body Formation in Amoebozoa.</title>
        <authorList>
            <person name="Hillmann F."/>
            <person name="Forbes G."/>
            <person name="Novohradska S."/>
            <person name="Ferling I."/>
            <person name="Riege K."/>
            <person name="Groth M."/>
            <person name="Westermann M."/>
            <person name="Marz M."/>
            <person name="Spaller T."/>
            <person name="Winckler T."/>
            <person name="Schaap P."/>
            <person name="Glockner G."/>
        </authorList>
    </citation>
    <scope>NUCLEOTIDE SEQUENCE [LARGE SCALE GENOMIC DNA]</scope>
    <source>
        <strain evidence="2 3">Jena</strain>
    </source>
</reference>
<sequence length="148" mass="16896">MVLAFQEELVSFVIMSETTDTDPYGLNDNPEDPAREANFLEDIYADAPPPSYITEKLKTITSGELQDLHREKIEERWEKQQAAARPDSDAIRKYIEEAEKRLATLGEASDHSDEEGEGEDDGSMEEDDYSSEEETYGRIMDEDLHKDD</sequence>
<keyword evidence="3" id="KW-1185">Reference proteome</keyword>
<feature type="compositionally biased region" description="Acidic residues" evidence="1">
    <location>
        <begin position="112"/>
        <end position="134"/>
    </location>
</feature>
<dbReference type="Proteomes" id="UP000241769">
    <property type="component" value="Unassembled WGS sequence"/>
</dbReference>
<evidence type="ECO:0000313" key="2">
    <source>
        <dbReference type="EMBL" id="PRP81134.1"/>
    </source>
</evidence>
<feature type="compositionally biased region" description="Basic and acidic residues" evidence="1">
    <location>
        <begin position="135"/>
        <end position="148"/>
    </location>
</feature>
<accession>A0A2P6NB00</accession>
<evidence type="ECO:0000256" key="1">
    <source>
        <dbReference type="SAM" id="MobiDB-lite"/>
    </source>
</evidence>
<dbReference type="InParanoid" id="A0A2P6NB00"/>
<evidence type="ECO:0000313" key="3">
    <source>
        <dbReference type="Proteomes" id="UP000241769"/>
    </source>
</evidence>
<proteinExistence type="predicted"/>
<dbReference type="AlphaFoldDB" id="A0A2P6NB00"/>
<dbReference type="EMBL" id="MDYQ01000129">
    <property type="protein sequence ID" value="PRP81134.1"/>
    <property type="molecule type" value="Genomic_DNA"/>
</dbReference>
<organism evidence="2 3">
    <name type="scientific">Planoprotostelium fungivorum</name>
    <dbReference type="NCBI Taxonomy" id="1890364"/>
    <lineage>
        <taxon>Eukaryota</taxon>
        <taxon>Amoebozoa</taxon>
        <taxon>Evosea</taxon>
        <taxon>Variosea</taxon>
        <taxon>Cavosteliida</taxon>
        <taxon>Cavosteliaceae</taxon>
        <taxon>Planoprotostelium</taxon>
    </lineage>
</organism>
<protein>
    <submittedName>
        <fullName evidence="2">Uncharacterized protein</fullName>
    </submittedName>
</protein>
<name>A0A2P6NB00_9EUKA</name>
<gene>
    <name evidence="2" type="ORF">PROFUN_01968</name>
</gene>
<feature type="region of interest" description="Disordered" evidence="1">
    <location>
        <begin position="102"/>
        <end position="148"/>
    </location>
</feature>
<comment type="caution">
    <text evidence="2">The sequence shown here is derived from an EMBL/GenBank/DDBJ whole genome shotgun (WGS) entry which is preliminary data.</text>
</comment>